<accession>A0AA37TUB8</accession>
<keyword evidence="2" id="KW-1185">Reference proteome</keyword>
<reference evidence="1 2" key="1">
    <citation type="journal article" date="2014" name="Int. J. Syst. Evol. Microbiol.">
        <title>Complete genome sequence of Corynebacterium casei LMG S-19264T (=DSM 44701T), isolated from a smear-ripened cheese.</title>
        <authorList>
            <consortium name="US DOE Joint Genome Institute (JGI-PGF)"/>
            <person name="Walter F."/>
            <person name="Albersmeier A."/>
            <person name="Kalinowski J."/>
            <person name="Ruckert C."/>
        </authorList>
    </citation>
    <scope>NUCLEOTIDE SEQUENCE [LARGE SCALE GENOMIC DNA]</scope>
    <source>
        <strain evidence="1 2">NBRC 111766</strain>
    </source>
</reference>
<dbReference type="Proteomes" id="UP001157355">
    <property type="component" value="Unassembled WGS sequence"/>
</dbReference>
<organism evidence="1 2">
    <name type="scientific">Cypionkella aquatica</name>
    <dbReference type="NCBI Taxonomy" id="1756042"/>
    <lineage>
        <taxon>Bacteria</taxon>
        <taxon>Pseudomonadati</taxon>
        <taxon>Pseudomonadota</taxon>
        <taxon>Alphaproteobacteria</taxon>
        <taxon>Rhodobacterales</taxon>
        <taxon>Paracoccaceae</taxon>
        <taxon>Cypionkella</taxon>
    </lineage>
</organism>
<protein>
    <submittedName>
        <fullName evidence="1">Uncharacterized protein</fullName>
    </submittedName>
</protein>
<comment type="caution">
    <text evidence="1">The sequence shown here is derived from an EMBL/GenBank/DDBJ whole genome shotgun (WGS) entry which is preliminary data.</text>
</comment>
<sequence>MDKNMKSGLAIAVGVALIGGGYWLVRSQQAAAAYADAVGLCKIDAGAGSAKIKALDAIYGDSAQPRALRFDLSMCNLDSSVNDLNKLNAQIKALN</sequence>
<evidence type="ECO:0000313" key="2">
    <source>
        <dbReference type="Proteomes" id="UP001157355"/>
    </source>
</evidence>
<dbReference type="AlphaFoldDB" id="A0AA37TUB8"/>
<gene>
    <name evidence="1" type="ORF">GCM10010873_26860</name>
</gene>
<dbReference type="RefSeq" id="WP_284325886.1">
    <property type="nucleotide sequence ID" value="NZ_BSPP01000010.1"/>
</dbReference>
<evidence type="ECO:0000313" key="1">
    <source>
        <dbReference type="EMBL" id="GLS87712.1"/>
    </source>
</evidence>
<proteinExistence type="predicted"/>
<name>A0AA37TUB8_9RHOB</name>
<dbReference type="EMBL" id="BSPP01000010">
    <property type="protein sequence ID" value="GLS87712.1"/>
    <property type="molecule type" value="Genomic_DNA"/>
</dbReference>